<organism evidence="1 2">
    <name type="scientific">Inhella crocodyli</name>
    <dbReference type="NCBI Taxonomy" id="2499851"/>
    <lineage>
        <taxon>Bacteria</taxon>
        <taxon>Pseudomonadati</taxon>
        <taxon>Pseudomonadota</taxon>
        <taxon>Betaproteobacteria</taxon>
        <taxon>Burkholderiales</taxon>
        <taxon>Sphaerotilaceae</taxon>
        <taxon>Inhella</taxon>
    </lineage>
</organism>
<evidence type="ECO:0008006" key="3">
    <source>
        <dbReference type="Google" id="ProtNLM"/>
    </source>
</evidence>
<evidence type="ECO:0000313" key="2">
    <source>
        <dbReference type="Proteomes" id="UP000288587"/>
    </source>
</evidence>
<dbReference type="RefSeq" id="WP_127683369.1">
    <property type="nucleotide sequence ID" value="NZ_SACM01000003.1"/>
</dbReference>
<comment type="caution">
    <text evidence="1">The sequence shown here is derived from an EMBL/GenBank/DDBJ whole genome shotgun (WGS) entry which is preliminary data.</text>
</comment>
<accession>A0A3S2V008</accession>
<keyword evidence="2" id="KW-1185">Reference proteome</keyword>
<evidence type="ECO:0000313" key="1">
    <source>
        <dbReference type="EMBL" id="RVT84966.1"/>
    </source>
</evidence>
<name>A0A3S2V008_9BURK</name>
<protein>
    <recommendedName>
        <fullName evidence="3">ParB/Sulfiredoxin domain-containing protein</fullName>
    </recommendedName>
</protein>
<dbReference type="OrthoDB" id="3176965at2"/>
<proteinExistence type="predicted"/>
<dbReference type="AlphaFoldDB" id="A0A3S2V008"/>
<dbReference type="EMBL" id="SACM01000003">
    <property type="protein sequence ID" value="RVT84966.1"/>
    <property type="molecule type" value="Genomic_DNA"/>
</dbReference>
<gene>
    <name evidence="1" type="ORF">EOD73_12675</name>
</gene>
<reference evidence="1 2" key="1">
    <citation type="submission" date="2019-01" db="EMBL/GenBank/DDBJ databases">
        <authorList>
            <person name="Chen W.-M."/>
        </authorList>
    </citation>
    <scope>NUCLEOTIDE SEQUENCE [LARGE SCALE GENOMIC DNA]</scope>
    <source>
        <strain evidence="1 2">CCP-18</strain>
    </source>
</reference>
<dbReference type="Proteomes" id="UP000288587">
    <property type="component" value="Unassembled WGS sequence"/>
</dbReference>
<sequence length="440" mass="49436">MINNQISQMAASSRFGWPKPKRTEEFAKLLANPPGATDRVVFQGKTIDIPIVCVPIDLPKYRLVNGRTASLQSEYLAKNTKARADLFSGDPELWDAQEAQHNLLLQLAKQAGLAGYFDDTTNRQVNPILLDENGFVVNGNRRLATWRELLHKEPGTYKHFQHIDIAVLPHCEEKEIDRLEARLQITKDIRADYSWDAQANMMLAKQKRDNFSNKELAELYDMKEAEVQLLFDMRAYAEEFLKSRSKPNHWSMVSDSEFAFKKIVAARGKISSVGKQQVFKEAAFILIDKPEEAGSRLYEAIPAVLDSIDEVRTKLLETFKVEPAKPADDALTDLFGGVPPAAGEDPRDLPLAQEIQKPENVDAARKIIVEVIDSQRQLQKDAKSANYLLDCCAKAQAALAAGVKEGLRPESKLDGVLKQLEAIQAQSEKIRAYVEQHAKR</sequence>